<dbReference type="AlphaFoldDB" id="A0A1X7KAM1"/>
<dbReference type="STRING" id="1852522.SAMN06295960_2216"/>
<dbReference type="EMBL" id="FXAZ01000002">
    <property type="protein sequence ID" value="SMG37399.1"/>
    <property type="molecule type" value="Genomic_DNA"/>
</dbReference>
<evidence type="ECO:0000313" key="2">
    <source>
        <dbReference type="Proteomes" id="UP000193834"/>
    </source>
</evidence>
<dbReference type="Proteomes" id="UP000193834">
    <property type="component" value="Unassembled WGS sequence"/>
</dbReference>
<keyword evidence="2" id="KW-1185">Reference proteome</keyword>
<organism evidence="1 2">
    <name type="scientific">Paenibacillus aquistagni</name>
    <dbReference type="NCBI Taxonomy" id="1852522"/>
    <lineage>
        <taxon>Bacteria</taxon>
        <taxon>Bacillati</taxon>
        <taxon>Bacillota</taxon>
        <taxon>Bacilli</taxon>
        <taxon>Bacillales</taxon>
        <taxon>Paenibacillaceae</taxon>
        <taxon>Paenibacillus</taxon>
    </lineage>
</organism>
<dbReference type="InterPro" id="IPR036291">
    <property type="entry name" value="NAD(P)-bd_dom_sf"/>
</dbReference>
<reference evidence="1 2" key="1">
    <citation type="submission" date="2017-04" db="EMBL/GenBank/DDBJ databases">
        <authorList>
            <person name="Afonso C.L."/>
            <person name="Miller P.J."/>
            <person name="Scott M.A."/>
            <person name="Spackman E."/>
            <person name="Goraichik I."/>
            <person name="Dimitrov K.M."/>
            <person name="Suarez D.L."/>
            <person name="Swayne D.E."/>
        </authorList>
    </citation>
    <scope>NUCLEOTIDE SEQUENCE [LARGE SCALE GENOMIC DNA]</scope>
    <source>
        <strain evidence="1 2">11</strain>
    </source>
</reference>
<sequence length="231" mass="25897">MRCAVLGALAPALAIAIRIARMKRDCWLVVSDRQEADRIQEEGERRILCTVNASYAVRRADLIILADGVLPSITRPEPEECSTLQSTFHLHPTASSLIAWLDTKLRPEQMLLLCAHVEPGTTSLLRSSLHAEVAFMASSTFHRPMPILLGTKDGQAVPMLVTWFQGMRRELCWQSDYDAEMLQDYAATALQGGSGSDKGMSQTSRQKWHQLQAKYGPFGVKTERYGDWRYS</sequence>
<dbReference type="RefSeq" id="WP_085494403.1">
    <property type="nucleotide sequence ID" value="NZ_FXAZ01000002.1"/>
</dbReference>
<proteinExistence type="predicted"/>
<protein>
    <submittedName>
        <fullName evidence="1">Uncharacterized protein</fullName>
    </submittedName>
</protein>
<gene>
    <name evidence="1" type="ORF">SAMN06295960_2216</name>
</gene>
<evidence type="ECO:0000313" key="1">
    <source>
        <dbReference type="EMBL" id="SMG37399.1"/>
    </source>
</evidence>
<accession>A0A1X7KAM1</accession>
<name>A0A1X7KAM1_9BACL</name>
<dbReference type="SUPFAM" id="SSF51735">
    <property type="entry name" value="NAD(P)-binding Rossmann-fold domains"/>
    <property type="match status" value="1"/>
</dbReference>
<dbReference type="OrthoDB" id="2592394at2"/>